<dbReference type="AlphaFoldDB" id="A0A2M9Q2G4"/>
<gene>
    <name evidence="1" type="ORF">CWD94_18415</name>
</gene>
<organism evidence="1 2">
    <name type="scientific">Lysinibacillus xylanilyticus</name>
    <dbReference type="NCBI Taxonomy" id="582475"/>
    <lineage>
        <taxon>Bacteria</taxon>
        <taxon>Bacillati</taxon>
        <taxon>Bacillota</taxon>
        <taxon>Bacilli</taxon>
        <taxon>Bacillales</taxon>
        <taxon>Bacillaceae</taxon>
        <taxon>Lysinibacillus</taxon>
    </lineage>
</organism>
<sequence length="61" mass="7058">MQMWFLSNQLNEDKASGGCHEFLIVRAQLKIRTQLRQGEIDSRRYRNKKVGISFSLSEEGG</sequence>
<dbReference type="EMBL" id="PHQY01000656">
    <property type="protein sequence ID" value="PJO42259.1"/>
    <property type="molecule type" value="Genomic_DNA"/>
</dbReference>
<protein>
    <submittedName>
        <fullName evidence="1">Uncharacterized protein</fullName>
    </submittedName>
</protein>
<comment type="caution">
    <text evidence="1">The sequence shown here is derived from an EMBL/GenBank/DDBJ whole genome shotgun (WGS) entry which is preliminary data.</text>
</comment>
<evidence type="ECO:0000313" key="1">
    <source>
        <dbReference type="EMBL" id="PJO42259.1"/>
    </source>
</evidence>
<reference evidence="1 2" key="1">
    <citation type="submission" date="2017-11" db="EMBL/GenBank/DDBJ databases">
        <title>Bacterial isolate from king chilli rhizosphere.</title>
        <authorList>
            <person name="Takhelmayum P."/>
            <person name="Sarangthem I."/>
        </authorList>
    </citation>
    <scope>NUCLEOTIDE SEQUENCE [LARGE SCALE GENOMIC DNA]</scope>
    <source>
        <strain evidence="2">t26</strain>
    </source>
</reference>
<dbReference type="RefSeq" id="WP_100544313.1">
    <property type="nucleotide sequence ID" value="NZ_CP158849.1"/>
</dbReference>
<evidence type="ECO:0000313" key="2">
    <source>
        <dbReference type="Proteomes" id="UP000232101"/>
    </source>
</evidence>
<accession>A0A2M9Q2G4</accession>
<name>A0A2M9Q2G4_9BACI</name>
<dbReference type="Proteomes" id="UP000232101">
    <property type="component" value="Unassembled WGS sequence"/>
</dbReference>
<proteinExistence type="predicted"/>